<dbReference type="Pfam" id="PF09172">
    <property type="entry name" value="Vit_open_b-sht"/>
    <property type="match status" value="1"/>
</dbReference>
<organism evidence="11">
    <name type="scientific">Mizuhopecten yessoensis</name>
    <name type="common">Japanese scallop</name>
    <name type="synonym">Patinopecten yessoensis</name>
    <dbReference type="NCBI Taxonomy" id="6573"/>
    <lineage>
        <taxon>Eukaryota</taxon>
        <taxon>Metazoa</taxon>
        <taxon>Spiralia</taxon>
        <taxon>Lophotrochozoa</taxon>
        <taxon>Mollusca</taxon>
        <taxon>Bivalvia</taxon>
        <taxon>Autobranchia</taxon>
        <taxon>Pteriomorphia</taxon>
        <taxon>Pectinida</taxon>
        <taxon>Pectinoidea</taxon>
        <taxon>Pectinidae</taxon>
        <taxon>Mizuhopecten</taxon>
    </lineage>
</organism>
<evidence type="ECO:0000256" key="2">
    <source>
        <dbReference type="ARBA" id="ARBA00022761"/>
    </source>
</evidence>
<evidence type="ECO:0000256" key="3">
    <source>
        <dbReference type="ARBA" id="ARBA00023157"/>
    </source>
</evidence>
<name>M1GMM5_MIZYE</name>
<keyword evidence="4" id="KW-0325">Glycoprotein</keyword>
<feature type="chain" id="PRO_5004014930" evidence="8">
    <location>
        <begin position="20"/>
        <end position="2295"/>
    </location>
</feature>
<dbReference type="Gene3D" id="2.20.80.10">
    <property type="entry name" value="Lipovitellin-phosvitin complex, chain A, domain 4"/>
    <property type="match status" value="1"/>
</dbReference>
<dbReference type="SUPFAM" id="SSF56968">
    <property type="entry name" value="Lipovitellin-phosvitin complex, beta-sheet shell regions"/>
    <property type="match status" value="2"/>
</dbReference>
<keyword evidence="3 5" id="KW-1015">Disulfide bond</keyword>
<keyword evidence="1 8" id="KW-0732">Signal</keyword>
<dbReference type="InterPro" id="IPR001846">
    <property type="entry name" value="VWF_type-D"/>
</dbReference>
<dbReference type="SUPFAM" id="SSF48431">
    <property type="entry name" value="Lipovitellin-phosvitin complex, superhelical domain"/>
    <property type="match status" value="1"/>
</dbReference>
<feature type="coiled-coil region" evidence="6">
    <location>
        <begin position="550"/>
        <end position="577"/>
    </location>
</feature>
<dbReference type="InterPro" id="IPR011030">
    <property type="entry name" value="Lipovitellin_superhlx_dom"/>
</dbReference>
<dbReference type="Gene3D" id="2.30.230.10">
    <property type="entry name" value="Lipovitellin, beta-sheet shell regions, chain A"/>
    <property type="match status" value="1"/>
</dbReference>
<sequence length="2295" mass="265137">MFRFLLLAVALGLSAGVQRQKSAYSPNKEYWYDYETQVVTGIPRGSNIYSGLKFKATAKLQFETAAKVMVRWENVEMYKINDIIDGLDPTRQQIPEDLFQQLTGPETADMAEKLAMPVKFSYIRGHISDLQSDPNDPYWSMDIKRGFISLLEVNLDERQSLDTPSPISYDNQITPGQSEFYTVLEASVAGECETFYRRMPLMTSEGGPSMRLNKIRNYNKCVNRPAFTTSMFNEYICAECEKDRTEPLRSTSEVYYYLRGMDRSFIIESAIAESQHIYTQYSEEGGSVATFINQTLMLTNTKMISEPMAPLQNPKSYTYSLRSEAVDMNDPREQQWSLPQDDSHTQPDANTCEPTACTSEGTECKLSVEQERTEVKIQKLLNSLSAFTEHEIKEEATSLLVNIMVEFRRADYKVLIKFWTRYGKPNTDPGMIRIRKILIDMLPAAGTPAAAYVLATAIEGTEMTQDEAAIVLKTLTISSMPDICVAKWVQKIIELPWIEQHRPAKIAAWLCMGSVVNKINIDHGKKMAEIWEEKHLLQKVEQAEKPGPIKRELRQKLAKYESKMEKKTKIISRLKEEFVQMLQTLLRSTAEEDNIMALKTIGNAGFVELIPDLKNIIYDKSKSYILRSQAMFAFRKMIPFEPEVVRNILLPKYFDRTEPEPIRIVAFLMFFTASPPRPMLEMAVQHLDYETNPNIGTFVYSLLEQYSNSSNPCMMSMVKNSTWAMRFAKKYDSKYHYSRYMHSSMYDDTRKLGMMMDLTFLSSSKEFIPTSMAAEFRANVLGRQINFMEVGYNSEGIQQLLSKIMGPYSLWKKGKSPLDILEPQPQSGSRDDSFSVDNNNEQSNPILDIHRQLNVSPRQTPETEGHIYIKAFGNEINYIPFDNKFIERLLRQGKIHVPVSEEDLRVGTKLKLYKSMVLSDVTHMFASEADFPIRMDLHGSTFMKVQGSLSVMATPALFKKNRYENKLGKLDAAFNIHPSAVIEMEGNMMVDAFYFKSGASVRGVIQAESPLLFNYGYDAAKNKFYSNFDVSNLKEKFMKLEMKPFTFVRKEPFDIPDWPTLPETKDIDVAENAILETVSKEYGNHELGLKFTMSGQRVTRNFFPTIPYCPFSGKQMLYFTVVPGLSPPTKYQLDFMVIKNRDTDAPFPDQTREQDQQDESYLSYLNVFNVFGVNDSPASSSEENTPNIYLQHLIEKLRGKVPIWQDGKKYAYSLKLTGIGSRPLRYCNIEALFQKSLDEYERRLSFLVKRSPFPQWETEPSEWDMDFKMTFPRVHIKPSKLIDPSYLEELEKQIQLYVKEDGKFYMTHRIHDILPAYQDMMVTRMQSLTSSMTLVDDLVQDMVKKTEESADPILKKLIKLAEEERNILLMLKQLKHEMYDKKSLKQNEIKYMSLIHRAKLAADILNQELGKVQGDNNDIRKPLLVKYSVYKQQEVLRNMLNMYAVLKDMLPDSMQADMKDHLKVAEIQLYEMVKKQGQVLLPESQNPPMPDFKQKELKVKQERVLLNLLSPSTAPRLEDVTMSDVLEVISKASTVERKIKDAIVGKIDIPKPVLYEVLEAVILQKQVIESIKIKMELVKQQVMDGNVQVMQPDIKQACVAHREAMKAQVSSLTNILDHLISKEEEYNILAQAIPSSEHQKLQKLLQIKLLQPLVTENLEKIKSKKVRSGPRQDDERLLLLQDSMKHIQEIKRKLQHLIDEPQRSSPQLIHMTAKLMQTQVKLLEQLKENVYKLSLYHYQSVMSRDRRPLTTLKDNIEDAYLDQLKQMKKALSLFGEMDLSDTYHDSMLPSQKVSRVVKSKTLSRDMEYPQRLYWEMTAHVGPDHARTKAISIEMIGKKSLAQIFWEKDQSLPSVRDKVVKQYLSVKESGVEDMTKSSEILDEELNTFRHFHFSINYYKDAIPEYLQLYFWRYREFLKFEMFHHMRQNFPEKSYKPNYMELVMDIERNNYQMNMDMLTQYEVDRFRGILMPFSWKSFVSSMQPKPFRNSILPSPLRIKNKLPGICKIRGNVLTTLDAKEYTIPDSKGCDVVFAMDCSSSSEFAFKARKVNADPVKKAVEIMIKNKKIEVIPRNNNLVVKVDDVERNVTDNSPYVIKKDEQEGRHQPILIEILKRGPRVYVHVPIQGTEVVTDGELISIKVSPFYYSKVCGLCGDYDGNPSNDNKDPQKQTRKDPACLLASYVTSNDPSVRLRNVRRECSQALPNSIAKPAVCRLEKKTEVRTKLDNMCFSLRPVDKCISGCRPQQQKPIRMPMICKDRRDPQSEVLRQASHQRVLTELRDQAPTEYLRILQDESCL</sequence>
<feature type="domain" description="Vitellogenin" evidence="9">
    <location>
        <begin position="24"/>
        <end position="772"/>
    </location>
</feature>
<evidence type="ECO:0000259" key="10">
    <source>
        <dbReference type="PROSITE" id="PS51233"/>
    </source>
</evidence>
<reference evidence="11" key="1">
    <citation type="submission" date="2012-11" db="EMBL/GenBank/DDBJ databases">
        <title>Molecular Cloning and Expression Analysis of Vitellogenin (Vg) from Scallop, Patinopecten yessoensis.</title>
        <authorList>
            <person name="Wu B."/>
            <person name="Zhang S.C."/>
            <person name="Yang A.G."/>
        </authorList>
    </citation>
    <scope>NUCLEOTIDE SEQUENCE</scope>
</reference>
<feature type="region of interest" description="Disordered" evidence="7">
    <location>
        <begin position="330"/>
        <end position="358"/>
    </location>
</feature>
<dbReference type="InterPro" id="IPR015819">
    <property type="entry name" value="Lipid_transp_b-sht_shell"/>
</dbReference>
<dbReference type="SMART" id="SM01169">
    <property type="entry name" value="DUF1943"/>
    <property type="match status" value="1"/>
</dbReference>
<dbReference type="EMBL" id="KC138552">
    <property type="protein sequence ID" value="AGE13945.1"/>
    <property type="molecule type" value="mRNA"/>
</dbReference>
<evidence type="ECO:0000256" key="8">
    <source>
        <dbReference type="SAM" id="SignalP"/>
    </source>
</evidence>
<dbReference type="Gene3D" id="1.25.10.20">
    <property type="entry name" value="Vitellinogen, superhelical"/>
    <property type="match status" value="1"/>
</dbReference>
<dbReference type="InterPro" id="IPR050733">
    <property type="entry name" value="Vitellogenin/Apolipophorin"/>
</dbReference>
<dbReference type="SMART" id="SM00638">
    <property type="entry name" value="LPD_N"/>
    <property type="match status" value="1"/>
</dbReference>
<dbReference type="PANTHER" id="PTHR23345">
    <property type="entry name" value="VITELLOGENIN-RELATED"/>
    <property type="match status" value="1"/>
</dbReference>
<evidence type="ECO:0000256" key="5">
    <source>
        <dbReference type="PROSITE-ProRule" id="PRU00557"/>
    </source>
</evidence>
<comment type="caution">
    <text evidence="5">Lacks conserved residue(s) required for the propagation of feature annotation.</text>
</comment>
<protein>
    <submittedName>
        <fullName evidence="11">Vitellogenin</fullName>
    </submittedName>
</protein>
<feature type="domain" description="VWFD" evidence="10">
    <location>
        <begin position="2002"/>
        <end position="2188"/>
    </location>
</feature>
<dbReference type="PROSITE" id="PS51211">
    <property type="entry name" value="VITELLOGENIN"/>
    <property type="match status" value="1"/>
</dbReference>
<proteinExistence type="evidence at transcript level"/>
<keyword evidence="2" id="KW-0758">Storage protein</keyword>
<dbReference type="Pfam" id="PF01347">
    <property type="entry name" value="Vitellogenin_N"/>
    <property type="match status" value="1"/>
</dbReference>
<dbReference type="InterPro" id="IPR015255">
    <property type="entry name" value="Vitellinogen_open_b-sht"/>
</dbReference>
<dbReference type="InterPro" id="IPR001747">
    <property type="entry name" value="Vitellogenin_N"/>
</dbReference>
<dbReference type="OrthoDB" id="160294at2759"/>
<feature type="signal peptide" evidence="8">
    <location>
        <begin position="1"/>
        <end position="19"/>
    </location>
</feature>
<dbReference type="InterPro" id="IPR015816">
    <property type="entry name" value="Vitellinogen_b-sht_N"/>
</dbReference>
<dbReference type="SMR" id="M1GMM5"/>
<evidence type="ECO:0000256" key="6">
    <source>
        <dbReference type="SAM" id="Coils"/>
    </source>
</evidence>
<evidence type="ECO:0000256" key="4">
    <source>
        <dbReference type="ARBA" id="ARBA00023180"/>
    </source>
</evidence>
<evidence type="ECO:0000313" key="11">
    <source>
        <dbReference type="EMBL" id="AGE13945.1"/>
    </source>
</evidence>
<dbReference type="PANTHER" id="PTHR23345:SF15">
    <property type="entry name" value="VITELLOGENIN 1-RELATED"/>
    <property type="match status" value="1"/>
</dbReference>
<dbReference type="InterPro" id="IPR015817">
    <property type="entry name" value="Vitellinogen_open_b-sht_sub1"/>
</dbReference>
<evidence type="ECO:0000256" key="7">
    <source>
        <dbReference type="SAM" id="MobiDB-lite"/>
    </source>
</evidence>
<dbReference type="GO" id="GO:0045735">
    <property type="term" value="F:nutrient reservoir activity"/>
    <property type="evidence" value="ECO:0007669"/>
    <property type="project" value="UniProtKB-KW"/>
</dbReference>
<dbReference type="Gene3D" id="2.20.50.20">
    <property type="entry name" value="Lipovitellin. Chain A, domain 3"/>
    <property type="match status" value="1"/>
</dbReference>
<dbReference type="PROSITE" id="PS51233">
    <property type="entry name" value="VWFD"/>
    <property type="match status" value="1"/>
</dbReference>
<keyword evidence="6" id="KW-0175">Coiled coil</keyword>
<feature type="compositionally biased region" description="Polar residues" evidence="7">
    <location>
        <begin position="334"/>
        <end position="358"/>
    </location>
</feature>
<dbReference type="SMART" id="SM00216">
    <property type="entry name" value="VWD"/>
    <property type="match status" value="1"/>
</dbReference>
<accession>M1GMM5</accession>
<evidence type="ECO:0000259" key="9">
    <source>
        <dbReference type="PROSITE" id="PS51211"/>
    </source>
</evidence>
<dbReference type="Pfam" id="PF00094">
    <property type="entry name" value="VWD"/>
    <property type="match status" value="1"/>
</dbReference>
<dbReference type="GO" id="GO:0005319">
    <property type="term" value="F:lipid transporter activity"/>
    <property type="evidence" value="ECO:0007669"/>
    <property type="project" value="InterPro"/>
</dbReference>
<feature type="region of interest" description="Disordered" evidence="7">
    <location>
        <begin position="820"/>
        <end position="841"/>
    </location>
</feature>
<feature type="disulfide bond" evidence="5">
    <location>
        <begin position="237"/>
        <end position="240"/>
    </location>
</feature>
<evidence type="ECO:0000256" key="1">
    <source>
        <dbReference type="ARBA" id="ARBA00022729"/>
    </source>
</evidence>